<dbReference type="Pfam" id="PF00698">
    <property type="entry name" value="Acyl_transf_1"/>
    <property type="match status" value="1"/>
</dbReference>
<evidence type="ECO:0000256" key="1">
    <source>
        <dbReference type="ARBA" id="ARBA00022450"/>
    </source>
</evidence>
<dbReference type="SUPFAM" id="SSF55048">
    <property type="entry name" value="Probable ACP-binding domain of malonyl-CoA ACP transacylase"/>
    <property type="match status" value="1"/>
</dbReference>
<dbReference type="FunFam" id="3.40.366.10:FF:000002">
    <property type="entry name" value="Probable polyketide synthase 2"/>
    <property type="match status" value="1"/>
</dbReference>
<evidence type="ECO:0000256" key="4">
    <source>
        <dbReference type="ARBA" id="ARBA00022832"/>
    </source>
</evidence>
<dbReference type="InterPro" id="IPR014043">
    <property type="entry name" value="Acyl_transferase_dom"/>
</dbReference>
<dbReference type="SMART" id="SM00825">
    <property type="entry name" value="PKS_KS"/>
    <property type="match status" value="1"/>
</dbReference>
<keyword evidence="5" id="KW-0443">Lipid metabolism</keyword>
<feature type="active site" description="Proton acceptor; for dehydratase activity" evidence="7">
    <location>
        <position position="944"/>
    </location>
</feature>
<dbReference type="PROSITE" id="PS50075">
    <property type="entry name" value="CARRIER"/>
    <property type="match status" value="1"/>
</dbReference>
<dbReference type="InterPro" id="IPR016039">
    <property type="entry name" value="Thiolase-like"/>
</dbReference>
<dbReference type="Gene3D" id="3.10.129.110">
    <property type="entry name" value="Polyketide synthase dehydratase"/>
    <property type="match status" value="1"/>
</dbReference>
<dbReference type="InterPro" id="IPR020841">
    <property type="entry name" value="PKS_Beta-ketoAc_synthase_dom"/>
</dbReference>
<dbReference type="InterPro" id="IPR014031">
    <property type="entry name" value="Ketoacyl_synth_C"/>
</dbReference>
<dbReference type="InterPro" id="IPR009081">
    <property type="entry name" value="PP-bd_ACP"/>
</dbReference>
<feature type="active site" description="Proton donor; for dehydratase activity" evidence="7">
    <location>
        <position position="1115"/>
    </location>
</feature>
<dbReference type="GO" id="GO:0006633">
    <property type="term" value="P:fatty acid biosynthetic process"/>
    <property type="evidence" value="ECO:0007669"/>
    <property type="project" value="InterPro"/>
</dbReference>
<dbReference type="Proteomes" id="UP000001191">
    <property type="component" value="Plasmid pNPUN03"/>
</dbReference>
<dbReference type="CDD" id="cd00833">
    <property type="entry name" value="PKS"/>
    <property type="match status" value="1"/>
</dbReference>
<dbReference type="SMART" id="SM00823">
    <property type="entry name" value="PKS_PP"/>
    <property type="match status" value="1"/>
</dbReference>
<dbReference type="InterPro" id="IPR042104">
    <property type="entry name" value="PKS_dehydratase_sf"/>
</dbReference>
<dbReference type="InterPro" id="IPR049490">
    <property type="entry name" value="C883_1060-like_KR_N"/>
</dbReference>
<keyword evidence="3 11" id="KW-0808">Transferase</keyword>
<organism evidence="11 12">
    <name type="scientific">Nostoc punctiforme (strain ATCC 29133 / PCC 73102)</name>
    <dbReference type="NCBI Taxonomy" id="63737"/>
    <lineage>
        <taxon>Bacteria</taxon>
        <taxon>Bacillati</taxon>
        <taxon>Cyanobacteriota</taxon>
        <taxon>Cyanophyceae</taxon>
        <taxon>Nostocales</taxon>
        <taxon>Nostocaceae</taxon>
        <taxon>Nostoc</taxon>
    </lineage>
</organism>
<dbReference type="GO" id="GO:0004315">
    <property type="term" value="F:3-oxoacyl-[acyl-carrier-protein] synthase activity"/>
    <property type="evidence" value="ECO:0007669"/>
    <property type="project" value="InterPro"/>
</dbReference>
<dbReference type="Pfam" id="PF21394">
    <property type="entry name" value="Beta-ketacyl_N"/>
    <property type="match status" value="1"/>
</dbReference>
<feature type="domain" description="Ketosynthase family 3 (KS3)" evidence="9">
    <location>
        <begin position="7"/>
        <end position="434"/>
    </location>
</feature>
<keyword evidence="4" id="KW-0276">Fatty acid metabolism</keyword>
<dbReference type="KEGG" id="npu:Npun_CR073"/>
<proteinExistence type="predicted"/>
<dbReference type="GO" id="GO:0004316">
    <property type="term" value="F:3-oxoacyl-[acyl-carrier-protein] reductase (NADPH) activity"/>
    <property type="evidence" value="ECO:0007669"/>
    <property type="project" value="UniProtKB-EC"/>
</dbReference>
<dbReference type="FunFam" id="3.40.47.10:FF:000042">
    <property type="entry name" value="Polyketide synthase Pks13"/>
    <property type="match status" value="1"/>
</dbReference>
<dbReference type="InterPro" id="IPR014030">
    <property type="entry name" value="Ketoacyl_synth_N"/>
</dbReference>
<dbReference type="Gene3D" id="3.40.366.10">
    <property type="entry name" value="Malonyl-Coenzyme A Acyl Carrier Protein, domain 2"/>
    <property type="match status" value="1"/>
</dbReference>
<dbReference type="SMART" id="SM00827">
    <property type="entry name" value="PKS_AT"/>
    <property type="match status" value="1"/>
</dbReference>
<evidence type="ECO:0000259" key="10">
    <source>
        <dbReference type="PROSITE" id="PS52019"/>
    </source>
</evidence>
<dbReference type="EnsemblBacteria" id="ACC85409">
    <property type="protein sequence ID" value="ACC85409"/>
    <property type="gene ID" value="Npun_CR073"/>
</dbReference>
<sequence length="1853" mass="204090">MSEYDRSGDIAIIGMSGRFPGAKNLEEFWQNLKNGVESISFLNDDRILGSGVSPSVLGHPNYVKASSVLKDIDLFDAPFFGFSPREAEITDPQHRIFMECAWEALENAGYNPKKSNCSTGVFAGKSISNYLLFNLLHTLDLTKATNYLQNLIGNDKDYLATHTSYKLNLKGLSVTIQTACSTSLVSVIMGCDSLLSYQCDLALAGGITVRVPQEIGYIYEEGSILSPDGHCRSFDAKAGGTIYGSGVGIVVLKRLADAITDRDCIHAIIKGTAINNDGALKVGYTAPSVDGQSEVIAMAHAMAGIDAETISYIEAHGTGTNLGDPIEIAALTQVFRTTTQKKGFCAIGSVKTNIGHLDAAAGVAGLIKTVLALKYKLLPPSLHFEEPNPQIDFANSPFYVNTKLSEWKTDGKPRCAGVSSFGMGGTNAHVILEEAPALIPVANQVERSLHILSLSAKSQKALQELASRYENFLASHPEASHPDICFTAHTGRTHFDCRLAVVSESIAQMREQLGTFVAGVEAAGLVSGQVNEAESPKIAFLFTGQGSQYIGMGRQLYEEAPIFRQTLDRCNDILRPYLEKSLLSILYPESEETSLIDETAYTQPALFALEYSLYELWKSWGIKPDIVIGHSIGEYVAATVAEIFSLEDALKLISERGRLMQALTQNGKMVAVFASESKVREAIQAVAVSSEVAIAAINSPQNTVISGGNKAVEAVCAVLEAEGIKTKKLKVSHAFHSPMMEPILADFEKVAASIAYSAPKIELSSNVTGKLIGSEIATPEYWCRHIKQPVRFAEGMKTLHDRGCEVFVEIGPNPTLLDMGHQCLDEVGVFIPSLRQRYSDWQQLLQSLAALYVRGVQVDWFGFDQNYLRSRLELPTYPFQRQRYWIDKPGILIDTKSHLALNGIRNQVIHPLLGQRLQSAALKNNEIQFESKISENFPAFLEHHRIYQQTIFPASGYLEMALFAGAEVFKSDKLILEEFVIHQVLILPPNQEKTLQLILTPTGNLEYSFQIFSFNQVAEQSADLWILHASAKLLLSEKGLEIPHVNLEQLTQRSEEISPEDYYQKCCDQGIDYGASFQGIERLWRQNGEVLGQIRLPEALHLEAVNYKLHPSLLDACFQVLKAGIHDTNTEDTYVLVGLERLAVFGYPDSTLWSYAQMRPVKETNQQTLTADLQLVSPDGRVIITVEGLVLKQVSSEALVGTAPQLLLNSLYEVEWRSQARLFPLSPAENLLTPSAISERILPQVNEAIGDQYKNWLILADSLGIGQQLATFLRARGQTCTLIFSGENYEQLAEQEFRIDLASFADFQQLLKETVGTGIRGVVHLWSLEAPEAQDLTVTDLEAASHKACGSTLYLVQALVKAELKQPPTLWLVTRGAILVGVESAVSGVAQSPLWGMGKVIALEYPEFNCVRVDLDPNAPDDNAQTLFEEIWSKSSEDQVAFCKGNRLVPRLVSRQFQAPVVHNKLNCRGDSTYLITGGLGYLGLLVARWLVECGAKYLVILGRNSASFAANSQLRELEQMGTQVVVRMADVSQEGQIAQVLAEIKQSLPPLRGVIHAAGVIDDSTLLQLSWERFSQVMASKVEGAWNLHTLTQDTPLEFFVLFSSLSSLLGNSGQANYAAANAFLDALAHYRRNRGLAGLSINWGVWSLKESTPEPDRREGERLLGRKGMEFINSKEGLQVLDYLLLQSSVQVGVLPVKWSKFLQQFPPGGEPPFFSEFVYQLQQQVKDGQSQVKQIELIRRLKEASANERLELLVAYLQDGVAKVLGISSSQQIDPNQSLNELGFDSLMSIDFKNKIKNELGIELPIRKIAESSSVVQLALALIEQLALTSLIQSEQPSNELTDNLEEIIL</sequence>
<keyword evidence="11" id="KW-0560">Oxidoreductase</keyword>
<dbReference type="PANTHER" id="PTHR43775:SF51">
    <property type="entry name" value="INACTIVE PHENOLPHTHIOCEROL SYNTHESIS POLYKETIDE SYNTHASE TYPE I PKS1-RELATED"/>
    <property type="match status" value="1"/>
</dbReference>
<dbReference type="GO" id="GO:0047879">
    <property type="term" value="F:erythronolide synthase activity"/>
    <property type="evidence" value="ECO:0007669"/>
    <property type="project" value="UniProtKB-EC"/>
</dbReference>
<dbReference type="OrthoDB" id="9808669at2"/>
<dbReference type="CDD" id="cd08955">
    <property type="entry name" value="KR_2_FAS_SDR_x"/>
    <property type="match status" value="1"/>
</dbReference>
<evidence type="ECO:0000313" key="11">
    <source>
        <dbReference type="EMBL" id="ACC85409.1"/>
    </source>
</evidence>
<dbReference type="PROSITE" id="PS52004">
    <property type="entry name" value="KS3_2"/>
    <property type="match status" value="1"/>
</dbReference>
<dbReference type="SUPFAM" id="SSF53901">
    <property type="entry name" value="Thiolase-like"/>
    <property type="match status" value="1"/>
</dbReference>
<evidence type="ECO:0000256" key="3">
    <source>
        <dbReference type="ARBA" id="ARBA00022679"/>
    </source>
</evidence>
<dbReference type="Pfam" id="PF08659">
    <property type="entry name" value="KR"/>
    <property type="match status" value="1"/>
</dbReference>
<dbReference type="Gene3D" id="3.30.70.3290">
    <property type="match status" value="1"/>
</dbReference>
<dbReference type="RefSeq" id="WP_012412906.1">
    <property type="nucleotide sequence ID" value="NC_010630.1"/>
</dbReference>
<dbReference type="PANTHER" id="PTHR43775">
    <property type="entry name" value="FATTY ACID SYNTHASE"/>
    <property type="match status" value="1"/>
</dbReference>
<keyword evidence="11" id="KW-0614">Plasmid</keyword>
<keyword evidence="12" id="KW-1185">Reference proteome</keyword>
<dbReference type="InterPro" id="IPR016035">
    <property type="entry name" value="Acyl_Trfase/lysoPLipase"/>
</dbReference>
<gene>
    <name evidence="11" type="ordered locus">Npun_CR073</name>
</gene>
<dbReference type="Gene3D" id="1.10.1200.10">
    <property type="entry name" value="ACP-like"/>
    <property type="match status" value="1"/>
</dbReference>
<dbReference type="EMBL" id="CP001040">
    <property type="protein sequence ID" value="ACC85409.1"/>
    <property type="molecule type" value="Genomic_DNA"/>
</dbReference>
<dbReference type="GO" id="GO:0005737">
    <property type="term" value="C:cytoplasm"/>
    <property type="evidence" value="ECO:0007669"/>
    <property type="project" value="TreeGrafter"/>
</dbReference>
<evidence type="ECO:0000313" key="12">
    <source>
        <dbReference type="Proteomes" id="UP000001191"/>
    </source>
</evidence>
<dbReference type="InterPro" id="IPR020807">
    <property type="entry name" value="PKS_DH"/>
</dbReference>
<dbReference type="Pfam" id="PF14765">
    <property type="entry name" value="PS-DH"/>
    <property type="match status" value="1"/>
</dbReference>
<dbReference type="InterPro" id="IPR018201">
    <property type="entry name" value="Ketoacyl_synth_AS"/>
</dbReference>
<feature type="region of interest" description="C-terminal hotdog fold" evidence="7">
    <location>
        <begin position="1054"/>
        <end position="1200"/>
    </location>
</feature>
<dbReference type="SUPFAM" id="SSF47336">
    <property type="entry name" value="ACP-like"/>
    <property type="match status" value="1"/>
</dbReference>
<dbReference type="InterPro" id="IPR049552">
    <property type="entry name" value="PKS_DH_N"/>
</dbReference>
<dbReference type="GO" id="GO:0004312">
    <property type="term" value="F:fatty acid synthase activity"/>
    <property type="evidence" value="ECO:0007669"/>
    <property type="project" value="TreeGrafter"/>
</dbReference>
<dbReference type="PhylomeDB" id="B2JBV5"/>
<evidence type="ECO:0000256" key="6">
    <source>
        <dbReference type="ARBA" id="ARBA00023268"/>
    </source>
</evidence>
<name>B2JBV5_NOSP7</name>
<dbReference type="InterPro" id="IPR049900">
    <property type="entry name" value="PKS_mFAS_DH"/>
</dbReference>
<dbReference type="Gene3D" id="3.40.50.720">
    <property type="entry name" value="NAD(P)-binding Rossmann-like Domain"/>
    <property type="match status" value="1"/>
</dbReference>
<protein>
    <submittedName>
        <fullName evidence="11">KR</fullName>
        <ecNumber evidence="11">1.1.1.100</ecNumber>
        <ecNumber evidence="11">2.3.1.94</ecNumber>
    </submittedName>
</protein>
<dbReference type="SMART" id="SM00826">
    <property type="entry name" value="PKS_DH"/>
    <property type="match status" value="1"/>
</dbReference>
<reference evidence="12" key="1">
    <citation type="submission" date="2008-04" db="EMBL/GenBank/DDBJ databases">
        <title>Complete sequence of plasmid 3 of Nostoc punctiforme ATCC 29133.</title>
        <authorList>
            <consortium name="US DOE Joint Genome Institute"/>
            <person name="Copeland A."/>
            <person name="Lucas S."/>
            <person name="Lapidus A."/>
            <person name="Glavina del Rio T."/>
            <person name="Dalin E."/>
            <person name="Tice H."/>
            <person name="Pitluck S."/>
            <person name="Chain P."/>
            <person name="Malfatti S."/>
            <person name="Shin M."/>
            <person name="Vergez L."/>
            <person name="Schmutz J."/>
            <person name="Larimer F."/>
            <person name="Land M."/>
            <person name="Hauser L."/>
            <person name="Kyrpides N."/>
            <person name="Kim E."/>
            <person name="Meeks J.C."/>
            <person name="Elhai J."/>
            <person name="Campbell E.L."/>
            <person name="Thiel T."/>
            <person name="Longmire J."/>
            <person name="Potts M."/>
            <person name="Atlas R."/>
        </authorList>
    </citation>
    <scope>NUCLEOTIDE SEQUENCE [LARGE SCALE GENOMIC DNA]</scope>
    <source>
        <strain evidence="12">ATCC 29133 / PCC 73102</strain>
        <plasmid evidence="12">Plasmid pNPUN03</plasmid>
    </source>
</reference>
<dbReference type="GO" id="GO:0071770">
    <property type="term" value="P:DIM/DIP cell wall layer assembly"/>
    <property type="evidence" value="ECO:0007669"/>
    <property type="project" value="TreeGrafter"/>
</dbReference>
<evidence type="ECO:0000256" key="2">
    <source>
        <dbReference type="ARBA" id="ARBA00022553"/>
    </source>
</evidence>
<dbReference type="Pfam" id="PF00109">
    <property type="entry name" value="ketoacyl-synt"/>
    <property type="match status" value="1"/>
</dbReference>
<evidence type="ECO:0000256" key="7">
    <source>
        <dbReference type="PROSITE-ProRule" id="PRU01363"/>
    </source>
</evidence>
<keyword evidence="11" id="KW-0012">Acyltransferase</keyword>
<dbReference type="SUPFAM" id="SSF51735">
    <property type="entry name" value="NAD(P)-binding Rossmann-fold domains"/>
    <property type="match status" value="2"/>
</dbReference>
<keyword evidence="2" id="KW-0597">Phosphoprotein</keyword>
<dbReference type="Pfam" id="PF21089">
    <property type="entry name" value="PKS_DH_N"/>
    <property type="match status" value="1"/>
</dbReference>
<dbReference type="InterPro" id="IPR049551">
    <property type="entry name" value="PKS_DH_C"/>
</dbReference>
<dbReference type="Pfam" id="PF02801">
    <property type="entry name" value="Ketoacyl-synt_C"/>
    <property type="match status" value="1"/>
</dbReference>
<evidence type="ECO:0000256" key="5">
    <source>
        <dbReference type="ARBA" id="ARBA00023098"/>
    </source>
</evidence>
<geneLocation type="plasmid" evidence="11 12">
    <name>pNPUN03</name>
</geneLocation>
<dbReference type="HOGENOM" id="CLU_000022_31_5_3"/>
<feature type="region of interest" description="N-terminal hotdog fold" evidence="7">
    <location>
        <begin position="910"/>
        <end position="1040"/>
    </location>
</feature>
<dbReference type="InterPro" id="IPR050091">
    <property type="entry name" value="PKS_NRPS_Biosynth_Enz"/>
</dbReference>
<dbReference type="EC" id="1.1.1.100" evidence="11"/>
<dbReference type="InterPro" id="IPR001227">
    <property type="entry name" value="Ac_transferase_dom_sf"/>
</dbReference>
<dbReference type="EC" id="2.3.1.94" evidence="11"/>
<keyword evidence="1" id="KW-0596">Phosphopantetheine</keyword>
<keyword evidence="6" id="KW-0511">Multifunctional enzyme</keyword>
<dbReference type="Pfam" id="PF22621">
    <property type="entry name" value="CurL-like_PKS_C"/>
    <property type="match status" value="1"/>
</dbReference>
<dbReference type="InterPro" id="IPR016036">
    <property type="entry name" value="Malonyl_transacylase_ACP-bd"/>
</dbReference>
<dbReference type="GO" id="GO:0005886">
    <property type="term" value="C:plasma membrane"/>
    <property type="evidence" value="ECO:0007669"/>
    <property type="project" value="TreeGrafter"/>
</dbReference>
<dbReference type="InterPro" id="IPR013968">
    <property type="entry name" value="PKS_KR"/>
</dbReference>
<dbReference type="InterPro" id="IPR036736">
    <property type="entry name" value="ACP-like_sf"/>
</dbReference>
<dbReference type="PROSITE" id="PS00606">
    <property type="entry name" value="KS3_1"/>
    <property type="match status" value="1"/>
</dbReference>
<dbReference type="Pfam" id="PF00550">
    <property type="entry name" value="PP-binding"/>
    <property type="match status" value="1"/>
</dbReference>
<dbReference type="SMART" id="SM00822">
    <property type="entry name" value="PKS_KR"/>
    <property type="match status" value="1"/>
</dbReference>
<feature type="domain" description="Carrier" evidence="8">
    <location>
        <begin position="1754"/>
        <end position="1829"/>
    </location>
</feature>
<feature type="domain" description="PKS/mFAS DH" evidence="10">
    <location>
        <begin position="910"/>
        <end position="1200"/>
    </location>
</feature>
<accession>B2JBV5</accession>
<dbReference type="GO" id="GO:0031177">
    <property type="term" value="F:phosphopantetheine binding"/>
    <property type="evidence" value="ECO:0007669"/>
    <property type="project" value="InterPro"/>
</dbReference>
<dbReference type="Gene3D" id="3.40.47.10">
    <property type="match status" value="1"/>
</dbReference>
<dbReference type="SUPFAM" id="SSF52151">
    <property type="entry name" value="FabD/lysophospholipase-like"/>
    <property type="match status" value="1"/>
</dbReference>
<dbReference type="PROSITE" id="PS52019">
    <property type="entry name" value="PKS_MFAS_DH"/>
    <property type="match status" value="1"/>
</dbReference>
<dbReference type="InterPro" id="IPR036291">
    <property type="entry name" value="NAD(P)-bd_dom_sf"/>
</dbReference>
<dbReference type="InterPro" id="IPR057326">
    <property type="entry name" value="KR_dom"/>
</dbReference>
<evidence type="ECO:0000259" key="9">
    <source>
        <dbReference type="PROSITE" id="PS52004"/>
    </source>
</evidence>
<dbReference type="InterPro" id="IPR020806">
    <property type="entry name" value="PKS_PP-bd"/>
</dbReference>
<evidence type="ECO:0000259" key="8">
    <source>
        <dbReference type="PROSITE" id="PS50075"/>
    </source>
</evidence>